<feature type="domain" description="Peptidase C45 hydrolase" evidence="1">
    <location>
        <begin position="66"/>
        <end position="267"/>
    </location>
</feature>
<gene>
    <name evidence="2" type="ORF">GM418_22780</name>
</gene>
<reference evidence="2 3" key="1">
    <citation type="submission" date="2019-11" db="EMBL/GenBank/DDBJ databases">
        <authorList>
            <person name="Zheng R.K."/>
            <person name="Sun C.M."/>
        </authorList>
    </citation>
    <scope>NUCLEOTIDE SEQUENCE [LARGE SCALE GENOMIC DNA]</scope>
    <source>
        <strain evidence="2 3">WC007</strain>
    </source>
</reference>
<dbReference type="Gene3D" id="2.20.110.10">
    <property type="entry name" value="Histone H3 K4-specific methyltransferase SET7/9 N-terminal domain"/>
    <property type="match status" value="1"/>
</dbReference>
<dbReference type="Gene3D" id="3.60.60.10">
    <property type="entry name" value="Penicillin V Acylase, Chain A"/>
    <property type="match status" value="1"/>
</dbReference>
<name>A0A6I6JV14_9BACT</name>
<protein>
    <submittedName>
        <fullName evidence="2">Linear amide C-N hydrolase</fullName>
    </submittedName>
</protein>
<dbReference type="SUPFAM" id="SSF56235">
    <property type="entry name" value="N-terminal nucleophile aminohydrolases (Ntn hydrolases)"/>
    <property type="match status" value="1"/>
</dbReference>
<sequence length="429" mass="49486">MKTLLLTLTLFIKHGRAGTFHTLTLWAKNDTISMKKYILILFLSLTWFTNNPLYSCTVFMGTRDSLTLVGSNEDYKKSNSQIFIVPANNGKYGYALFGYNGSEQSGVNEKGLFWDGLRAYPYVATDNSCKKTDIGGNVLCKILEDCATVDEVIQLFEEYFWEGFRLSQLMVVDKTGESAIITCNKNGLTITKREKTYQVCSNFRISCNEDIKKAHWYSIGFGRFNKAKKQLQNLDLTENNFLSILKVTRQNNVFAKTIYSTVFNLNTSDILLSVNGNFSQLAKINLLEELKKGRHSYYLSDLVKLTDRDKRQVEILDDDFLTNSNKILLDKDWQQITKKRKAKFYRTIEKESGHYIMRDFYIGGTLQGITHYSSLNPEIIDGEYFEHYANGKIKTAGHFKHRLKDGEWKYWSKDGVLEKTIIYSHGIRQ</sequence>
<dbReference type="InterPro" id="IPR029055">
    <property type="entry name" value="Ntn_hydrolases_N"/>
</dbReference>
<keyword evidence="2" id="KW-0378">Hydrolase</keyword>
<dbReference type="KEGG" id="mcos:GM418_22780"/>
<dbReference type="Proteomes" id="UP000428260">
    <property type="component" value="Chromosome"/>
</dbReference>
<proteinExistence type="predicted"/>
<dbReference type="InterPro" id="IPR005079">
    <property type="entry name" value="Peptidase_C45_hydrolase"/>
</dbReference>
<dbReference type="Pfam" id="PF03417">
    <property type="entry name" value="AAT"/>
    <property type="match status" value="1"/>
</dbReference>
<keyword evidence="3" id="KW-1185">Reference proteome</keyword>
<dbReference type="AlphaFoldDB" id="A0A6I6JV14"/>
<accession>A0A6I6JV14</accession>
<dbReference type="RefSeq" id="WP_158869516.1">
    <property type="nucleotide sequence ID" value="NZ_CP046401.1"/>
</dbReference>
<evidence type="ECO:0000313" key="2">
    <source>
        <dbReference type="EMBL" id="QGY46381.1"/>
    </source>
</evidence>
<organism evidence="2 3">
    <name type="scientific">Maribellus comscasis</name>
    <dbReference type="NCBI Taxonomy" id="2681766"/>
    <lineage>
        <taxon>Bacteria</taxon>
        <taxon>Pseudomonadati</taxon>
        <taxon>Bacteroidota</taxon>
        <taxon>Bacteroidia</taxon>
        <taxon>Marinilabiliales</taxon>
        <taxon>Prolixibacteraceae</taxon>
        <taxon>Maribellus</taxon>
    </lineage>
</organism>
<dbReference type="SUPFAM" id="SSF82185">
    <property type="entry name" value="Histone H3 K4-specific methyltransferase SET7/9 N-terminal domain"/>
    <property type="match status" value="1"/>
</dbReference>
<evidence type="ECO:0000259" key="1">
    <source>
        <dbReference type="Pfam" id="PF03417"/>
    </source>
</evidence>
<evidence type="ECO:0000313" key="3">
    <source>
        <dbReference type="Proteomes" id="UP000428260"/>
    </source>
</evidence>
<dbReference type="GO" id="GO:0016787">
    <property type="term" value="F:hydrolase activity"/>
    <property type="evidence" value="ECO:0007669"/>
    <property type="project" value="UniProtKB-KW"/>
</dbReference>
<dbReference type="EMBL" id="CP046401">
    <property type="protein sequence ID" value="QGY46381.1"/>
    <property type="molecule type" value="Genomic_DNA"/>
</dbReference>